<proteinExistence type="predicted"/>
<reference evidence="1 2" key="1">
    <citation type="journal article" date="2019" name="Sci. Rep.">
        <title>Orb-weaving spider Araneus ventricosus genome elucidates the spidroin gene catalogue.</title>
        <authorList>
            <person name="Kono N."/>
            <person name="Nakamura H."/>
            <person name="Ohtoshi R."/>
            <person name="Moran D.A.P."/>
            <person name="Shinohara A."/>
            <person name="Yoshida Y."/>
            <person name="Fujiwara M."/>
            <person name="Mori M."/>
            <person name="Tomita M."/>
            <person name="Arakawa K."/>
        </authorList>
    </citation>
    <scope>NUCLEOTIDE SEQUENCE [LARGE SCALE GENOMIC DNA]</scope>
</reference>
<keyword evidence="2" id="KW-1185">Reference proteome</keyword>
<name>A0A4Y2W671_ARAVE</name>
<accession>A0A4Y2W671</accession>
<gene>
    <name evidence="1" type="ORF">AVEN_271796_1</name>
</gene>
<evidence type="ECO:0000313" key="2">
    <source>
        <dbReference type="Proteomes" id="UP000499080"/>
    </source>
</evidence>
<dbReference type="AlphaFoldDB" id="A0A4Y2W671"/>
<comment type="caution">
    <text evidence="1">The sequence shown here is derived from an EMBL/GenBank/DDBJ whole genome shotgun (WGS) entry which is preliminary data.</text>
</comment>
<evidence type="ECO:0000313" key="1">
    <source>
        <dbReference type="EMBL" id="GBO32064.1"/>
    </source>
</evidence>
<dbReference type="EMBL" id="BGPR01055507">
    <property type="protein sequence ID" value="GBO32064.1"/>
    <property type="molecule type" value="Genomic_DNA"/>
</dbReference>
<organism evidence="1 2">
    <name type="scientific">Araneus ventricosus</name>
    <name type="common">Orbweaver spider</name>
    <name type="synonym">Epeira ventricosa</name>
    <dbReference type="NCBI Taxonomy" id="182803"/>
    <lineage>
        <taxon>Eukaryota</taxon>
        <taxon>Metazoa</taxon>
        <taxon>Ecdysozoa</taxon>
        <taxon>Arthropoda</taxon>
        <taxon>Chelicerata</taxon>
        <taxon>Arachnida</taxon>
        <taxon>Araneae</taxon>
        <taxon>Araneomorphae</taxon>
        <taxon>Entelegynae</taxon>
        <taxon>Araneoidea</taxon>
        <taxon>Araneidae</taxon>
        <taxon>Araneus</taxon>
    </lineage>
</organism>
<dbReference type="Proteomes" id="UP000499080">
    <property type="component" value="Unassembled WGS sequence"/>
</dbReference>
<protein>
    <submittedName>
        <fullName evidence="1">Uncharacterized protein</fullName>
    </submittedName>
</protein>
<sequence length="97" mass="10907">MLALASAYNLDQLLRLRAVQNLSERVALTGVVIRSTVTNMNICTCSNRGLTFVRLLERFAYANCRSQYCVHGNALMEAMRYATWSTAESTRYATFDG</sequence>